<gene>
    <name evidence="6" type="ORF">JKP88DRAFT_219391</name>
</gene>
<keyword evidence="3" id="KW-0862">Zinc</keyword>
<dbReference type="InterPro" id="IPR007853">
    <property type="entry name" value="Znf_DNL-typ"/>
</dbReference>
<dbReference type="InterPro" id="IPR024158">
    <property type="entry name" value="Mt_import_TIM15"/>
</dbReference>
<dbReference type="OrthoDB" id="512667at2759"/>
<dbReference type="PANTHER" id="PTHR20922:SF13">
    <property type="entry name" value="DNL-TYPE ZINC FINGER PROTEIN"/>
    <property type="match status" value="1"/>
</dbReference>
<evidence type="ECO:0000313" key="7">
    <source>
        <dbReference type="Proteomes" id="UP000664859"/>
    </source>
</evidence>
<proteinExistence type="predicted"/>
<dbReference type="GO" id="GO:0008270">
    <property type="term" value="F:zinc ion binding"/>
    <property type="evidence" value="ECO:0007669"/>
    <property type="project" value="UniProtKB-KW"/>
</dbReference>
<evidence type="ECO:0000256" key="3">
    <source>
        <dbReference type="ARBA" id="ARBA00022833"/>
    </source>
</evidence>
<accession>A0A835YZV4</accession>
<reference evidence="6" key="1">
    <citation type="submission" date="2021-02" db="EMBL/GenBank/DDBJ databases">
        <title>First Annotated Genome of the Yellow-green Alga Tribonema minus.</title>
        <authorList>
            <person name="Mahan K.M."/>
        </authorList>
    </citation>
    <scope>NUCLEOTIDE SEQUENCE</scope>
    <source>
        <strain evidence="6">UTEX B ZZ1240</strain>
    </source>
</reference>
<dbReference type="PROSITE" id="PS51501">
    <property type="entry name" value="ZF_DNL"/>
    <property type="match status" value="1"/>
</dbReference>
<dbReference type="AlphaFoldDB" id="A0A835YZV4"/>
<dbReference type="Pfam" id="PF05180">
    <property type="entry name" value="zf-DNL"/>
    <property type="match status" value="1"/>
</dbReference>
<keyword evidence="1" id="KW-0479">Metal-binding</keyword>
<sequence>MPAVFSQITASPQHLHACCCVNGRRTYCSHSSYRCVDAQKSTGAIADAAPVPSASSDDDKTVPNDFFKDVPGATHAPGGKMVMIYTCKVCETRAAKGFSKLAYEQGVVLVRCPGCNNLHLVADRLGWFDDEGWDIESRVMSRTEGGNCSVVTHENIMEITLEDIQGTGRGEGQ</sequence>
<evidence type="ECO:0000256" key="4">
    <source>
        <dbReference type="PROSITE-ProRule" id="PRU00834"/>
    </source>
</evidence>
<dbReference type="GO" id="GO:0030150">
    <property type="term" value="P:protein import into mitochondrial matrix"/>
    <property type="evidence" value="ECO:0007669"/>
    <property type="project" value="TreeGrafter"/>
</dbReference>
<evidence type="ECO:0000256" key="1">
    <source>
        <dbReference type="ARBA" id="ARBA00022723"/>
    </source>
</evidence>
<keyword evidence="7" id="KW-1185">Reference proteome</keyword>
<evidence type="ECO:0000256" key="2">
    <source>
        <dbReference type="ARBA" id="ARBA00022771"/>
    </source>
</evidence>
<dbReference type="EMBL" id="JAFCMP010000146">
    <property type="protein sequence ID" value="KAG5184892.1"/>
    <property type="molecule type" value="Genomic_DNA"/>
</dbReference>
<organism evidence="6 7">
    <name type="scientific">Tribonema minus</name>
    <dbReference type="NCBI Taxonomy" id="303371"/>
    <lineage>
        <taxon>Eukaryota</taxon>
        <taxon>Sar</taxon>
        <taxon>Stramenopiles</taxon>
        <taxon>Ochrophyta</taxon>
        <taxon>PX clade</taxon>
        <taxon>Xanthophyceae</taxon>
        <taxon>Tribonematales</taxon>
        <taxon>Tribonemataceae</taxon>
        <taxon>Tribonema</taxon>
    </lineage>
</organism>
<dbReference type="GO" id="GO:0005739">
    <property type="term" value="C:mitochondrion"/>
    <property type="evidence" value="ECO:0007669"/>
    <property type="project" value="TreeGrafter"/>
</dbReference>
<dbReference type="Proteomes" id="UP000664859">
    <property type="component" value="Unassembled WGS sequence"/>
</dbReference>
<comment type="caution">
    <text evidence="6">The sequence shown here is derived from an EMBL/GenBank/DDBJ whole genome shotgun (WGS) entry which is preliminary data.</text>
</comment>
<dbReference type="GO" id="GO:0051087">
    <property type="term" value="F:protein-folding chaperone binding"/>
    <property type="evidence" value="ECO:0007669"/>
    <property type="project" value="TreeGrafter"/>
</dbReference>
<dbReference type="GO" id="GO:0050821">
    <property type="term" value="P:protein stabilization"/>
    <property type="evidence" value="ECO:0007669"/>
    <property type="project" value="TreeGrafter"/>
</dbReference>
<name>A0A835YZV4_9STRA</name>
<feature type="domain" description="DNL-type" evidence="5">
    <location>
        <begin position="76"/>
        <end position="173"/>
    </location>
</feature>
<dbReference type="PANTHER" id="PTHR20922">
    <property type="entry name" value="DNL-TYPE ZINC FINGER PROTEIN"/>
    <property type="match status" value="1"/>
</dbReference>
<evidence type="ECO:0000313" key="6">
    <source>
        <dbReference type="EMBL" id="KAG5184892.1"/>
    </source>
</evidence>
<keyword evidence="2 4" id="KW-0863">Zinc-finger</keyword>
<dbReference type="GO" id="GO:0006457">
    <property type="term" value="P:protein folding"/>
    <property type="evidence" value="ECO:0007669"/>
    <property type="project" value="TreeGrafter"/>
</dbReference>
<evidence type="ECO:0000259" key="5">
    <source>
        <dbReference type="PROSITE" id="PS51501"/>
    </source>
</evidence>
<protein>
    <submittedName>
        <fullName evidence="6">DNL zinc finger-domain-containing protein</fullName>
    </submittedName>
</protein>